<dbReference type="AlphaFoldDB" id="A0A011WLF3"/>
<evidence type="ECO:0000256" key="10">
    <source>
        <dbReference type="HAMAP-Rule" id="MF_00185"/>
    </source>
</evidence>
<evidence type="ECO:0000256" key="7">
    <source>
        <dbReference type="ARBA" id="ARBA00022840"/>
    </source>
</evidence>
<dbReference type="InterPro" id="IPR027417">
    <property type="entry name" value="P-loop_NTPase"/>
</dbReference>
<dbReference type="InterPro" id="IPR039657">
    <property type="entry name" value="Dimethylallyltransferase"/>
</dbReference>
<keyword evidence="6 10" id="KW-0547">Nucleotide-binding</keyword>
<feature type="site" description="Interaction with substrate tRNA" evidence="10">
    <location>
        <position position="127"/>
    </location>
</feature>
<comment type="subunit">
    <text evidence="10">Monomer.</text>
</comment>
<dbReference type="OrthoDB" id="9776390at2"/>
<dbReference type="Proteomes" id="UP000021369">
    <property type="component" value="Unassembled WGS sequence"/>
</dbReference>
<comment type="caution">
    <text evidence="14">The sequence shown here is derived from an EMBL/GenBank/DDBJ whole genome shotgun (WGS) entry which is preliminary data.</text>
</comment>
<comment type="cofactor">
    <cofactor evidence="1 10">
        <name>Mg(2+)</name>
        <dbReference type="ChEBI" id="CHEBI:18420"/>
    </cofactor>
</comment>
<dbReference type="InterPro" id="IPR018022">
    <property type="entry name" value="IPT"/>
</dbReference>
<dbReference type="SUPFAM" id="SSF52540">
    <property type="entry name" value="P-loop containing nucleoside triphosphate hydrolases"/>
    <property type="match status" value="1"/>
</dbReference>
<dbReference type="HAMAP" id="MF_00185">
    <property type="entry name" value="IPP_trans"/>
    <property type="match status" value="1"/>
</dbReference>
<evidence type="ECO:0000256" key="6">
    <source>
        <dbReference type="ARBA" id="ARBA00022741"/>
    </source>
</evidence>
<keyword evidence="7 10" id="KW-0067">ATP-binding</keyword>
<evidence type="ECO:0000256" key="5">
    <source>
        <dbReference type="ARBA" id="ARBA00022694"/>
    </source>
</evidence>
<dbReference type="EC" id="2.5.1.75" evidence="10"/>
<feature type="region of interest" description="Interaction with substrate tRNA" evidence="10">
    <location>
        <begin position="38"/>
        <end position="41"/>
    </location>
</feature>
<sequence>MDKNKIPLLVIAGPTASGKTALAVEMAKYYNGEVISADSMQIYKGLNIATAKPTIDEMQGIPHHLIDFLEPDVPFSVADYVTLAGQKIREIRSRGKLPIVCGGTGLYISSLVDNIIFDDTGSDPDIRARLEKQAKEEGVHALWLKLKDIDPETAEKVHENNLPRVIRGIEVFELTGTKLSEHKINSRREESPYKACIIGLTAENRQYLYDRIEKRVHIMAENGMVEECREVWQKGGLATAGQAIGYKELVPFFEGKAELEDCLDKIILETRHYAKRQLTWFRRVADISWVKIDNFDESKKIFENVQNIVAKSEIMCYNIM</sequence>
<protein>
    <recommendedName>
        <fullName evidence="10">tRNA dimethylallyltransferase</fullName>
        <ecNumber evidence="10">2.5.1.75</ecNumber>
    </recommendedName>
    <alternativeName>
        <fullName evidence="10">Dimethylallyl diphosphate:tRNA dimethylallyltransferase</fullName>
        <shortName evidence="10">DMAPP:tRNA dimethylallyltransferase</shortName>
        <shortName evidence="10">DMATase</shortName>
    </alternativeName>
    <alternativeName>
        <fullName evidence="10">Isopentenyl-diphosphate:tRNA isopentenyltransferase</fullName>
        <shortName evidence="10">IPP transferase</shortName>
        <shortName evidence="10">IPPT</shortName>
        <shortName evidence="10">IPTase</shortName>
    </alternativeName>
</protein>
<reference evidence="14 15" key="1">
    <citation type="submission" date="2013-06" db="EMBL/GenBank/DDBJ databases">
        <title>Rumen cellulosomics: divergent fiber-degrading strategies revealed by comparative genome-wide analysis of six Ruminococcal strains.</title>
        <authorList>
            <person name="Dassa B."/>
            <person name="Borovok I."/>
            <person name="Lamed R."/>
            <person name="Flint H."/>
            <person name="Yeoman C.J."/>
            <person name="White B."/>
            <person name="Bayer E.A."/>
        </authorList>
    </citation>
    <scope>NUCLEOTIDE SEQUENCE [LARGE SCALE GENOMIC DNA]</scope>
    <source>
        <strain evidence="14 15">SY3</strain>
    </source>
</reference>
<evidence type="ECO:0000313" key="14">
    <source>
        <dbReference type="EMBL" id="EXM37875.1"/>
    </source>
</evidence>
<dbReference type="PATRIC" id="fig|1341156.4.peg.2863"/>
<dbReference type="GO" id="GO:0052381">
    <property type="term" value="F:tRNA dimethylallyltransferase activity"/>
    <property type="evidence" value="ECO:0007669"/>
    <property type="project" value="UniProtKB-UniRule"/>
</dbReference>
<dbReference type="Pfam" id="PF01715">
    <property type="entry name" value="IPPT"/>
    <property type="match status" value="1"/>
</dbReference>
<feature type="binding site" evidence="10">
    <location>
        <begin position="13"/>
        <end position="20"/>
    </location>
    <ligand>
        <name>ATP</name>
        <dbReference type="ChEBI" id="CHEBI:30616"/>
    </ligand>
</feature>
<evidence type="ECO:0000256" key="13">
    <source>
        <dbReference type="RuleBase" id="RU003785"/>
    </source>
</evidence>
<evidence type="ECO:0000256" key="12">
    <source>
        <dbReference type="RuleBase" id="RU003784"/>
    </source>
</evidence>
<dbReference type="Gene3D" id="3.40.50.300">
    <property type="entry name" value="P-loop containing nucleotide triphosphate hydrolases"/>
    <property type="match status" value="1"/>
</dbReference>
<dbReference type="RefSeq" id="WP_037289862.1">
    <property type="nucleotide sequence ID" value="NZ_JEOB01000004.1"/>
</dbReference>
<keyword evidence="15" id="KW-1185">Reference proteome</keyword>
<organism evidence="14 15">
    <name type="scientific">Ruminococcus albus SY3</name>
    <dbReference type="NCBI Taxonomy" id="1341156"/>
    <lineage>
        <taxon>Bacteria</taxon>
        <taxon>Bacillati</taxon>
        <taxon>Bacillota</taxon>
        <taxon>Clostridia</taxon>
        <taxon>Eubacteriales</taxon>
        <taxon>Oscillospiraceae</taxon>
        <taxon>Ruminococcus</taxon>
    </lineage>
</organism>
<keyword evidence="4 10" id="KW-0808">Transferase</keyword>
<comment type="similarity">
    <text evidence="3 10 13">Belongs to the IPP transferase family.</text>
</comment>
<dbReference type="PANTHER" id="PTHR11088">
    <property type="entry name" value="TRNA DIMETHYLALLYLTRANSFERASE"/>
    <property type="match status" value="1"/>
</dbReference>
<evidence type="ECO:0000256" key="8">
    <source>
        <dbReference type="ARBA" id="ARBA00022842"/>
    </source>
</evidence>
<feature type="binding site" evidence="10">
    <location>
        <begin position="15"/>
        <end position="20"/>
    </location>
    <ligand>
        <name>substrate</name>
    </ligand>
</feature>
<feature type="site" description="Interaction with substrate tRNA" evidence="10">
    <location>
        <position position="104"/>
    </location>
</feature>
<evidence type="ECO:0000256" key="11">
    <source>
        <dbReference type="RuleBase" id="RU003783"/>
    </source>
</evidence>
<comment type="caution">
    <text evidence="10">Lacks conserved residue(s) required for the propagation of feature annotation.</text>
</comment>
<comment type="function">
    <text evidence="2 10 12">Catalyzes the transfer of a dimethylallyl group onto the adenine at position 37 in tRNAs that read codons beginning with uridine, leading to the formation of N6-(dimethylallyl)adenosine (i(6)A).</text>
</comment>
<dbReference type="FunFam" id="1.10.20.140:FF:000001">
    <property type="entry name" value="tRNA dimethylallyltransferase"/>
    <property type="match status" value="1"/>
</dbReference>
<name>A0A011WLF3_RUMAL</name>
<evidence type="ECO:0000256" key="4">
    <source>
        <dbReference type="ARBA" id="ARBA00022679"/>
    </source>
</evidence>
<proteinExistence type="inferred from homology"/>
<dbReference type="EMBL" id="JEOB01000004">
    <property type="protein sequence ID" value="EXM37875.1"/>
    <property type="molecule type" value="Genomic_DNA"/>
</dbReference>
<accession>A0A011WLF3</accession>
<evidence type="ECO:0000256" key="3">
    <source>
        <dbReference type="ARBA" id="ARBA00005842"/>
    </source>
</evidence>
<dbReference type="GO" id="GO:0005524">
    <property type="term" value="F:ATP binding"/>
    <property type="evidence" value="ECO:0007669"/>
    <property type="project" value="UniProtKB-UniRule"/>
</dbReference>
<dbReference type="NCBIfam" id="TIGR00174">
    <property type="entry name" value="miaA"/>
    <property type="match status" value="1"/>
</dbReference>
<dbReference type="PANTHER" id="PTHR11088:SF60">
    <property type="entry name" value="TRNA DIMETHYLALLYLTRANSFERASE"/>
    <property type="match status" value="1"/>
</dbReference>
<evidence type="ECO:0000313" key="15">
    <source>
        <dbReference type="Proteomes" id="UP000021369"/>
    </source>
</evidence>
<gene>
    <name evidence="10" type="primary">miaA</name>
    <name evidence="14" type="ORF">RASY3_16320</name>
</gene>
<evidence type="ECO:0000256" key="9">
    <source>
        <dbReference type="ARBA" id="ARBA00049563"/>
    </source>
</evidence>
<comment type="catalytic activity">
    <reaction evidence="9 10 11">
        <text>adenosine(37) in tRNA + dimethylallyl diphosphate = N(6)-dimethylallyladenosine(37) in tRNA + diphosphate</text>
        <dbReference type="Rhea" id="RHEA:26482"/>
        <dbReference type="Rhea" id="RHEA-COMP:10162"/>
        <dbReference type="Rhea" id="RHEA-COMP:10375"/>
        <dbReference type="ChEBI" id="CHEBI:33019"/>
        <dbReference type="ChEBI" id="CHEBI:57623"/>
        <dbReference type="ChEBI" id="CHEBI:74411"/>
        <dbReference type="ChEBI" id="CHEBI:74415"/>
        <dbReference type="EC" id="2.5.1.75"/>
    </reaction>
</comment>
<evidence type="ECO:0000256" key="1">
    <source>
        <dbReference type="ARBA" id="ARBA00001946"/>
    </source>
</evidence>
<dbReference type="GO" id="GO:0006400">
    <property type="term" value="P:tRNA modification"/>
    <property type="evidence" value="ECO:0007669"/>
    <property type="project" value="TreeGrafter"/>
</dbReference>
<keyword evidence="8 10" id="KW-0460">Magnesium</keyword>
<evidence type="ECO:0000256" key="2">
    <source>
        <dbReference type="ARBA" id="ARBA00003213"/>
    </source>
</evidence>
<keyword evidence="5 10" id="KW-0819">tRNA processing</keyword>
<dbReference type="Gene3D" id="1.10.20.140">
    <property type="match status" value="1"/>
</dbReference>